<dbReference type="Gene3D" id="3.40.50.1110">
    <property type="entry name" value="SGNH hydrolase"/>
    <property type="match status" value="1"/>
</dbReference>
<name>A0A9P0KA82_ACAOB</name>
<dbReference type="InterPro" id="IPR035547">
    <property type="entry name" value="Phospholipase_B"/>
</dbReference>
<evidence type="ECO:0000256" key="14">
    <source>
        <dbReference type="ARBA" id="ARBA00023408"/>
    </source>
</evidence>
<comment type="catalytic activity">
    <reaction evidence="30">
        <text>1-hexadecanoyl-2-(9Z,12Z-octadecadienoyl)-sn-glycero-3-phosphocholine + H2O = 2-(9Z,12Z-octadecadienoyl)-sn-glycero-3-phosphocholine + hexadecanoate + H(+)</text>
        <dbReference type="Rhea" id="RHEA:40971"/>
        <dbReference type="ChEBI" id="CHEBI:7896"/>
        <dbReference type="ChEBI" id="CHEBI:15377"/>
        <dbReference type="ChEBI" id="CHEBI:15378"/>
        <dbReference type="ChEBI" id="CHEBI:73002"/>
        <dbReference type="ChEBI" id="CHEBI:76084"/>
    </reaction>
    <physiologicalReaction direction="left-to-right" evidence="30">
        <dbReference type="Rhea" id="RHEA:40972"/>
    </physiologicalReaction>
</comment>
<evidence type="ECO:0000256" key="42">
    <source>
        <dbReference type="ARBA" id="ARBA00049461"/>
    </source>
</evidence>
<evidence type="ECO:0000256" key="36">
    <source>
        <dbReference type="ARBA" id="ARBA00048699"/>
    </source>
</evidence>
<evidence type="ECO:0000256" key="37">
    <source>
        <dbReference type="ARBA" id="ARBA00048869"/>
    </source>
</evidence>
<comment type="catalytic activity">
    <reaction evidence="38">
        <text>1-O-hexadecyl-2-(9Z)-octadecenoyl-sn-glycero-3-phosphocholine + H2O = 1-O-hexadecyl-sn-glycero-3-phosphocholine + (9Z)-octadecenoate + H(+)</text>
        <dbReference type="Rhea" id="RHEA:40915"/>
        <dbReference type="ChEBI" id="CHEBI:15377"/>
        <dbReference type="ChEBI" id="CHEBI:15378"/>
        <dbReference type="ChEBI" id="CHEBI:30823"/>
        <dbReference type="ChEBI" id="CHEBI:34112"/>
        <dbReference type="ChEBI" id="CHEBI:64496"/>
    </reaction>
    <physiologicalReaction direction="left-to-right" evidence="38">
        <dbReference type="Rhea" id="RHEA:40916"/>
    </physiologicalReaction>
</comment>
<evidence type="ECO:0000256" key="16">
    <source>
        <dbReference type="ARBA" id="ARBA00029723"/>
    </source>
</evidence>
<accession>A0A9P0KA82</accession>
<dbReference type="Proteomes" id="UP001152888">
    <property type="component" value="Unassembled WGS sequence"/>
</dbReference>
<evidence type="ECO:0000256" key="6">
    <source>
        <dbReference type="ARBA" id="ARBA00022729"/>
    </source>
</evidence>
<evidence type="ECO:0000256" key="30">
    <source>
        <dbReference type="ARBA" id="ARBA00048362"/>
    </source>
</evidence>
<evidence type="ECO:0000256" key="40">
    <source>
        <dbReference type="ARBA" id="ARBA00049363"/>
    </source>
</evidence>
<gene>
    <name evidence="43" type="ORF">ACAOBT_LOCUS8207</name>
</gene>
<comment type="catalytic activity">
    <reaction evidence="42">
        <text>2-(9Z-octadecenoyl)-glycerol + H2O = glycerol + (9Z)-octadecenoate + H(+)</text>
        <dbReference type="Rhea" id="RHEA:38491"/>
        <dbReference type="ChEBI" id="CHEBI:15377"/>
        <dbReference type="ChEBI" id="CHEBI:15378"/>
        <dbReference type="ChEBI" id="CHEBI:17754"/>
        <dbReference type="ChEBI" id="CHEBI:30823"/>
        <dbReference type="ChEBI" id="CHEBI:73990"/>
    </reaction>
    <physiologicalReaction direction="left-to-right" evidence="42">
        <dbReference type="Rhea" id="RHEA:38492"/>
    </physiologicalReaction>
</comment>
<comment type="catalytic activity">
    <reaction evidence="39">
        <text>1-hexadecanoyl-2-(9Z)-octadecenoyl-3-octadecanoyl-sn-glycerol + H2O = 1-hexadecanoyl-3-octadecanoyl-sn-glycerol + (9Z)-octadecenoate + H(+)</text>
        <dbReference type="Rhea" id="RHEA:41103"/>
        <dbReference type="ChEBI" id="CHEBI:15377"/>
        <dbReference type="ChEBI" id="CHEBI:15378"/>
        <dbReference type="ChEBI" id="CHEBI:30823"/>
        <dbReference type="ChEBI" id="CHEBI:77623"/>
        <dbReference type="ChEBI" id="CHEBI:77624"/>
    </reaction>
    <physiologicalReaction direction="left-to-right" evidence="39">
        <dbReference type="Rhea" id="RHEA:41104"/>
    </physiologicalReaction>
</comment>
<dbReference type="FunFam" id="3.40.50.1110:FF:000005">
    <property type="entry name" value="Phospholipase B1"/>
    <property type="match status" value="1"/>
</dbReference>
<comment type="catalytic activity">
    <reaction evidence="24">
        <text>1-hexadecanoyl-2-(9Z)-octadecenoyl-3-octadecanoyl-sn-glycerol + H2O = 1-hexadecanoyl-2-(9Z-octadecenoyl)-sn-glycerol + octadecanoate + H(+)</text>
        <dbReference type="Rhea" id="RHEA:41111"/>
        <dbReference type="ChEBI" id="CHEBI:15377"/>
        <dbReference type="ChEBI" id="CHEBI:15378"/>
        <dbReference type="ChEBI" id="CHEBI:25629"/>
        <dbReference type="ChEBI" id="CHEBI:75466"/>
        <dbReference type="ChEBI" id="CHEBI:77623"/>
    </reaction>
    <physiologicalReaction direction="left-to-right" evidence="24">
        <dbReference type="Rhea" id="RHEA:41112"/>
    </physiologicalReaction>
</comment>
<evidence type="ECO:0000256" key="32">
    <source>
        <dbReference type="ARBA" id="ARBA00048386"/>
    </source>
</evidence>
<dbReference type="EMBL" id="CAKOFQ010006759">
    <property type="protein sequence ID" value="CAH1969074.1"/>
    <property type="molecule type" value="Genomic_DNA"/>
</dbReference>
<evidence type="ECO:0000256" key="20">
    <source>
        <dbReference type="ARBA" id="ARBA00045916"/>
    </source>
</evidence>
<comment type="catalytic activity">
    <reaction evidence="13">
        <text>a triacylglycerol + H2O = a diacylglycerol + a fatty acid + H(+)</text>
        <dbReference type="Rhea" id="RHEA:12044"/>
        <dbReference type="ChEBI" id="CHEBI:15377"/>
        <dbReference type="ChEBI" id="CHEBI:15378"/>
        <dbReference type="ChEBI" id="CHEBI:17855"/>
        <dbReference type="ChEBI" id="CHEBI:18035"/>
        <dbReference type="ChEBI" id="CHEBI:28868"/>
        <dbReference type="EC" id="3.1.1.3"/>
    </reaction>
    <physiologicalReaction direction="left-to-right" evidence="13">
        <dbReference type="Rhea" id="RHEA:12045"/>
    </physiologicalReaction>
</comment>
<evidence type="ECO:0000256" key="11">
    <source>
        <dbReference type="ARBA" id="ARBA00023136"/>
    </source>
</evidence>
<evidence type="ECO:0000256" key="22">
    <source>
        <dbReference type="ARBA" id="ARBA00047363"/>
    </source>
</evidence>
<evidence type="ECO:0000256" key="2">
    <source>
        <dbReference type="ARBA" id="ARBA00009979"/>
    </source>
</evidence>
<keyword evidence="11" id="KW-0472">Membrane</keyword>
<evidence type="ECO:0000256" key="17">
    <source>
        <dbReference type="ARBA" id="ARBA00031182"/>
    </source>
</evidence>
<dbReference type="PANTHER" id="PTHR21325:SF31">
    <property type="entry name" value="GH22081P-RELATED"/>
    <property type="match status" value="1"/>
</dbReference>
<evidence type="ECO:0000256" key="7">
    <source>
        <dbReference type="ARBA" id="ARBA00022737"/>
    </source>
</evidence>
<comment type="caution">
    <text evidence="43">The sequence shown here is derived from an EMBL/GenBank/DDBJ whole genome shotgun (WGS) entry which is preliminary data.</text>
</comment>
<dbReference type="GO" id="GO:0016324">
    <property type="term" value="C:apical plasma membrane"/>
    <property type="evidence" value="ECO:0007669"/>
    <property type="project" value="UniProtKB-SubCell"/>
</dbReference>
<organism evidence="43 44">
    <name type="scientific">Acanthoscelides obtectus</name>
    <name type="common">Bean weevil</name>
    <name type="synonym">Bruchus obtectus</name>
    <dbReference type="NCBI Taxonomy" id="200917"/>
    <lineage>
        <taxon>Eukaryota</taxon>
        <taxon>Metazoa</taxon>
        <taxon>Ecdysozoa</taxon>
        <taxon>Arthropoda</taxon>
        <taxon>Hexapoda</taxon>
        <taxon>Insecta</taxon>
        <taxon>Pterygota</taxon>
        <taxon>Neoptera</taxon>
        <taxon>Endopterygota</taxon>
        <taxon>Coleoptera</taxon>
        <taxon>Polyphaga</taxon>
        <taxon>Cucujiformia</taxon>
        <taxon>Chrysomeloidea</taxon>
        <taxon>Chrysomelidae</taxon>
        <taxon>Bruchinae</taxon>
        <taxon>Bruchini</taxon>
        <taxon>Acanthoscelides</taxon>
    </lineage>
</organism>
<keyword evidence="10" id="KW-0443">Lipid metabolism</keyword>
<evidence type="ECO:0000313" key="43">
    <source>
        <dbReference type="EMBL" id="CAH1969074.1"/>
    </source>
</evidence>
<keyword evidence="6" id="KW-0732">Signal</keyword>
<comment type="subcellular location">
    <subcellularLocation>
        <location evidence="1">Apical cell membrane</location>
        <topology evidence="1">Single-pass type I membrane protein</topology>
    </subcellularLocation>
</comment>
<evidence type="ECO:0000256" key="24">
    <source>
        <dbReference type="ARBA" id="ARBA00047459"/>
    </source>
</evidence>
<comment type="catalytic activity">
    <reaction evidence="23">
        <text>1-(9Z-octadecenoyl)-glycerol + H2O = glycerol + (9Z)-octadecenoate + H(+)</text>
        <dbReference type="Rhea" id="RHEA:38487"/>
        <dbReference type="ChEBI" id="CHEBI:15377"/>
        <dbReference type="ChEBI" id="CHEBI:15378"/>
        <dbReference type="ChEBI" id="CHEBI:17754"/>
        <dbReference type="ChEBI" id="CHEBI:30823"/>
        <dbReference type="ChEBI" id="CHEBI:75342"/>
    </reaction>
    <physiologicalReaction direction="left-to-right" evidence="23">
        <dbReference type="Rhea" id="RHEA:38488"/>
    </physiologicalReaction>
</comment>
<comment type="function">
    <text evidence="20">Calcium-independent membrane-associated phospholipase that catalyzes complete diacylation of phospholipids by hydrolyzing both sn-1 and sn-2 fatty acyl chains attached to the glycerol backbone (phospholipase B activity). Has dual phospholipase and lysophospholipase activities toward diacylphospholipids. Preferentially cleaves sn-2 ester bonds over sn-1 bonds. Acts as a lipase toward glycerolipid substrates. Hydrolyzes fatty acyl chains of diacylglycerols with preference for the sn-2 position and of triacylglycerols with not positional selectivity. May also hydrolyze long chain retinyl esters such as retinyl palmitate. May contribute to digestion of dietary phospholipids, glycerolipids and retinoids, facilitating lipid absorption at the brush border.</text>
</comment>
<comment type="catalytic activity">
    <reaction evidence="34">
        <text>1-hexadecanoyl-2-(9Z-octadecenoyl)-sn-glycero-3-phosphoethanolamine + H2O = 1-hexadecanoyl-sn-glycero-3-phosphoethanolamine + (9Z)-octadecenoate + H(+)</text>
        <dbReference type="Rhea" id="RHEA:40911"/>
        <dbReference type="ChEBI" id="CHEBI:15377"/>
        <dbReference type="ChEBI" id="CHEBI:15378"/>
        <dbReference type="ChEBI" id="CHEBI:30823"/>
        <dbReference type="ChEBI" id="CHEBI:73004"/>
        <dbReference type="ChEBI" id="CHEBI:73007"/>
    </reaction>
    <physiologicalReaction direction="left-to-right" evidence="34">
        <dbReference type="Rhea" id="RHEA:40912"/>
    </physiologicalReaction>
</comment>
<evidence type="ECO:0000256" key="15">
    <source>
        <dbReference type="ARBA" id="ARBA00023422"/>
    </source>
</evidence>
<evidence type="ECO:0000256" key="1">
    <source>
        <dbReference type="ARBA" id="ARBA00004247"/>
    </source>
</evidence>
<evidence type="ECO:0000256" key="31">
    <source>
        <dbReference type="ARBA" id="ARBA00048374"/>
    </source>
</evidence>
<dbReference type="GO" id="GO:0006644">
    <property type="term" value="P:phospholipid metabolic process"/>
    <property type="evidence" value="ECO:0007669"/>
    <property type="project" value="TreeGrafter"/>
</dbReference>
<dbReference type="SUPFAM" id="SSF52266">
    <property type="entry name" value="SGNH hydrolase"/>
    <property type="match status" value="1"/>
</dbReference>
<evidence type="ECO:0000256" key="41">
    <source>
        <dbReference type="ARBA" id="ARBA00049372"/>
    </source>
</evidence>
<evidence type="ECO:0000256" key="27">
    <source>
        <dbReference type="ARBA" id="ARBA00048049"/>
    </source>
</evidence>
<evidence type="ECO:0000256" key="29">
    <source>
        <dbReference type="ARBA" id="ARBA00048227"/>
    </source>
</evidence>
<keyword evidence="5" id="KW-0812">Transmembrane</keyword>
<comment type="catalytic activity">
    <reaction evidence="37">
        <text>1,3-dihexadecanoyl-2-(9Z-octadecenoyl)glycerol + H2O = 1,3-dihexadecanoylglycerol + (9Z)-octadecenoate + H(+)</text>
        <dbReference type="Rhea" id="RHEA:40983"/>
        <dbReference type="ChEBI" id="CHEBI:15377"/>
        <dbReference type="ChEBI" id="CHEBI:15378"/>
        <dbReference type="ChEBI" id="CHEBI:30823"/>
        <dbReference type="ChEBI" id="CHEBI:75688"/>
        <dbReference type="ChEBI" id="CHEBI:77619"/>
    </reaction>
    <physiologicalReaction direction="left-to-right" evidence="37">
        <dbReference type="Rhea" id="RHEA:40984"/>
    </physiologicalReaction>
</comment>
<evidence type="ECO:0000256" key="26">
    <source>
        <dbReference type="ARBA" id="ARBA00048015"/>
    </source>
</evidence>
<keyword evidence="44" id="KW-1185">Reference proteome</keyword>
<evidence type="ECO:0000256" key="38">
    <source>
        <dbReference type="ARBA" id="ARBA00048872"/>
    </source>
</evidence>
<keyword evidence="8" id="KW-0378">Hydrolase</keyword>
<comment type="catalytic activity">
    <reaction evidence="35">
        <text>1-hexadecanoyl-sn-glycero-3-phosphocholine + H2O = sn-glycerol 3-phosphocholine + hexadecanoate + H(+)</text>
        <dbReference type="Rhea" id="RHEA:40435"/>
        <dbReference type="ChEBI" id="CHEBI:7896"/>
        <dbReference type="ChEBI" id="CHEBI:15377"/>
        <dbReference type="ChEBI" id="CHEBI:15378"/>
        <dbReference type="ChEBI" id="CHEBI:16870"/>
        <dbReference type="ChEBI" id="CHEBI:72998"/>
    </reaction>
    <physiologicalReaction direction="left-to-right" evidence="35">
        <dbReference type="Rhea" id="RHEA:40436"/>
    </physiologicalReaction>
</comment>
<evidence type="ECO:0000256" key="18">
    <source>
        <dbReference type="ARBA" id="ARBA00031485"/>
    </source>
</evidence>
<keyword evidence="4" id="KW-1003">Cell membrane</keyword>
<comment type="catalytic activity">
    <reaction evidence="22">
        <text>1,3-dihexadecanoyl-2-(9Z-octadecenoyl)glycerol + H2O = 1-hexadecanoyl-2-(9Z-octadecenoyl)-glycerol + hexadecanoate + H(+)</text>
        <dbReference type="Rhea" id="RHEA:40979"/>
        <dbReference type="ChEBI" id="CHEBI:7896"/>
        <dbReference type="ChEBI" id="CHEBI:15377"/>
        <dbReference type="ChEBI" id="CHEBI:15378"/>
        <dbReference type="ChEBI" id="CHEBI:75585"/>
        <dbReference type="ChEBI" id="CHEBI:75688"/>
    </reaction>
    <physiologicalReaction direction="left-to-right" evidence="22">
        <dbReference type="Rhea" id="RHEA:40980"/>
    </physiologicalReaction>
</comment>
<evidence type="ECO:0000256" key="13">
    <source>
        <dbReference type="ARBA" id="ARBA00023369"/>
    </source>
</evidence>
<dbReference type="GO" id="GO:0004622">
    <property type="term" value="F:phosphatidylcholine lysophospholipase activity"/>
    <property type="evidence" value="ECO:0007669"/>
    <property type="project" value="UniProtKB-EC"/>
</dbReference>
<dbReference type="InterPro" id="IPR001087">
    <property type="entry name" value="GDSL"/>
</dbReference>
<evidence type="ECO:0000256" key="21">
    <source>
        <dbReference type="ARBA" id="ARBA00047324"/>
    </source>
</evidence>
<evidence type="ECO:0000313" key="44">
    <source>
        <dbReference type="Proteomes" id="UP001152888"/>
    </source>
</evidence>
<comment type="catalytic activity">
    <reaction evidence="29">
        <text>1,2-dihexadecanoyl-sn-glycero-3-phosphocholine + H2O = 1-hexadecanoyl-sn-glycero-3-phosphocholine + hexadecanoate + H(+)</text>
        <dbReference type="Rhea" id="RHEA:41223"/>
        <dbReference type="ChEBI" id="CHEBI:7896"/>
        <dbReference type="ChEBI" id="CHEBI:15377"/>
        <dbReference type="ChEBI" id="CHEBI:15378"/>
        <dbReference type="ChEBI" id="CHEBI:72998"/>
        <dbReference type="ChEBI" id="CHEBI:72999"/>
    </reaction>
    <physiologicalReaction direction="left-to-right" evidence="29">
        <dbReference type="Rhea" id="RHEA:41224"/>
    </physiologicalReaction>
</comment>
<comment type="catalytic activity">
    <reaction evidence="33">
        <text>a 1-acyl-sn-glycero-3-phosphocholine + H2O = sn-glycerol 3-phosphocholine + a fatty acid + H(+)</text>
        <dbReference type="Rhea" id="RHEA:15177"/>
        <dbReference type="ChEBI" id="CHEBI:15377"/>
        <dbReference type="ChEBI" id="CHEBI:15378"/>
        <dbReference type="ChEBI" id="CHEBI:16870"/>
        <dbReference type="ChEBI" id="CHEBI:28868"/>
        <dbReference type="ChEBI" id="CHEBI:58168"/>
        <dbReference type="EC" id="3.1.1.5"/>
    </reaction>
    <physiologicalReaction direction="left-to-right" evidence="33">
        <dbReference type="Rhea" id="RHEA:15178"/>
    </physiologicalReaction>
</comment>
<comment type="catalytic activity">
    <reaction evidence="21">
        <text>1-hexadecanoyl-2-(9Z)-octadecenoyl-3-octadecanoyl-sn-glycerol + H2O = 2-(9Z-octadecenoyl)-3-octadecanoyl-sn-glycerol + hexadecanoate + H(+)</text>
        <dbReference type="Rhea" id="RHEA:41107"/>
        <dbReference type="ChEBI" id="CHEBI:7896"/>
        <dbReference type="ChEBI" id="CHEBI:15377"/>
        <dbReference type="ChEBI" id="CHEBI:15378"/>
        <dbReference type="ChEBI" id="CHEBI:75558"/>
        <dbReference type="ChEBI" id="CHEBI:77623"/>
    </reaction>
    <physiologicalReaction direction="left-to-right" evidence="21">
        <dbReference type="Rhea" id="RHEA:41108"/>
    </physiologicalReaction>
</comment>
<proteinExistence type="inferred from homology"/>
<sequence length="418" mass="47352">MHVKNLCISFTFFFLNEYNCQVGRSWLDDALEPIYWPLRRTLNEIVKSVIENRKATERNNLPKPELSENLEFPCKFSTPRSEKVPQSVHKLRPGDIDLIGVIGDSLTAGTSVSATNLLELPAEERGASFAGGGADTWRTRLTLPNILKEFNPQLSGYATGTSLYIEKAAGLNFAEPAAFSSDMFTFIQLLVQRIMNDPTVDFRKDWKMITIMMGHNDFCTANCNLKNPYDALIMHAKDLVKVLRFIRDNLPRTIVNIVPPYDTRLAAGLKDKPYFSDFMHTFYCQCLLGLRFKSKQSVFGDIIKKWQKLDVMIADLPEFDLEDFTVIAHNFTIGYEVPKTSDGGTDYSLFAVDCFHFSPSGHARAATDLWNSLMGTSYGRKTVDIDGNKLICPTEEHPYICTKRNSRQCNVAMNKIMN</sequence>
<dbReference type="InterPro" id="IPR038885">
    <property type="entry name" value="PLB1"/>
</dbReference>
<evidence type="ECO:0000256" key="8">
    <source>
        <dbReference type="ARBA" id="ARBA00022801"/>
    </source>
</evidence>
<comment type="catalytic activity">
    <reaction evidence="32">
        <text>1,2,3-tri-(9Z-octadecenoyl)-glycerol + H2O = di-(9Z)-octadecenoylglycerol + (9Z)-octadecenoate + H(+)</text>
        <dbReference type="Rhea" id="RHEA:38575"/>
        <dbReference type="ChEBI" id="CHEBI:15377"/>
        <dbReference type="ChEBI" id="CHEBI:15378"/>
        <dbReference type="ChEBI" id="CHEBI:30823"/>
        <dbReference type="ChEBI" id="CHEBI:53753"/>
        <dbReference type="ChEBI" id="CHEBI:75945"/>
    </reaction>
    <physiologicalReaction direction="left-to-right" evidence="32">
        <dbReference type="Rhea" id="RHEA:38576"/>
    </physiologicalReaction>
</comment>
<dbReference type="InterPro" id="IPR036514">
    <property type="entry name" value="SGNH_hydro_sf"/>
</dbReference>
<evidence type="ECO:0000256" key="10">
    <source>
        <dbReference type="ARBA" id="ARBA00023098"/>
    </source>
</evidence>
<evidence type="ECO:0000256" key="33">
    <source>
        <dbReference type="ARBA" id="ARBA00048454"/>
    </source>
</evidence>
<comment type="catalytic activity">
    <reaction evidence="41">
        <text>1,3-di-(9Z-octadecenoyl)-glycerol + H2O = 1-(9Z-octadecenoyl)-glycerol + (9Z)-octadecenoate + H(+)</text>
        <dbReference type="Rhea" id="RHEA:39939"/>
        <dbReference type="ChEBI" id="CHEBI:15377"/>
        <dbReference type="ChEBI" id="CHEBI:15378"/>
        <dbReference type="ChEBI" id="CHEBI:30823"/>
        <dbReference type="ChEBI" id="CHEBI:75342"/>
        <dbReference type="ChEBI" id="CHEBI:75735"/>
    </reaction>
    <physiologicalReaction direction="left-to-right" evidence="41">
        <dbReference type="Rhea" id="RHEA:39940"/>
    </physiologicalReaction>
</comment>
<comment type="catalytic activity">
    <reaction evidence="40">
        <text>1,2-dihexadecanoyl-sn-glycero-3-phosphocholine + 2 H2O = sn-glycerol 3-phosphocholine + 2 hexadecanoate + 2 H(+)</text>
        <dbReference type="Rhea" id="RHEA:40975"/>
        <dbReference type="ChEBI" id="CHEBI:7896"/>
        <dbReference type="ChEBI" id="CHEBI:15377"/>
        <dbReference type="ChEBI" id="CHEBI:15378"/>
        <dbReference type="ChEBI" id="CHEBI:16870"/>
        <dbReference type="ChEBI" id="CHEBI:72999"/>
    </reaction>
    <physiologicalReaction direction="left-to-right" evidence="40">
        <dbReference type="Rhea" id="RHEA:40976"/>
    </physiologicalReaction>
</comment>
<comment type="catalytic activity">
    <reaction evidence="14">
        <text>1-hexadecanoyl-2-(9Z,12Z-octadecadienoyl)-sn-glycero-3-phosphocholine + H2O = (9Z,12Z)-octadecadienoate + 1-hexadecanoyl-sn-glycero-3-phosphocholine + H(+)</text>
        <dbReference type="Rhea" id="RHEA:40811"/>
        <dbReference type="ChEBI" id="CHEBI:15377"/>
        <dbReference type="ChEBI" id="CHEBI:15378"/>
        <dbReference type="ChEBI" id="CHEBI:30245"/>
        <dbReference type="ChEBI" id="CHEBI:72998"/>
        <dbReference type="ChEBI" id="CHEBI:73002"/>
    </reaction>
    <physiologicalReaction direction="left-to-right" evidence="14">
        <dbReference type="Rhea" id="RHEA:40812"/>
    </physiologicalReaction>
</comment>
<keyword evidence="7" id="KW-0677">Repeat</keyword>
<dbReference type="OrthoDB" id="10265800at2759"/>
<comment type="catalytic activity">
    <reaction evidence="28">
        <text>1,2-di-(9Z-octadecenoyl)-sn-glycero-3-phosphocholine + H2O = 1-(9Z-octadecenoyl)-sn-glycero-3-phosphocholine + (9Z)-octadecenoate + H(+)</text>
        <dbReference type="Rhea" id="RHEA:40923"/>
        <dbReference type="ChEBI" id="CHEBI:15377"/>
        <dbReference type="ChEBI" id="CHEBI:15378"/>
        <dbReference type="ChEBI" id="CHEBI:28610"/>
        <dbReference type="ChEBI" id="CHEBI:30823"/>
        <dbReference type="ChEBI" id="CHEBI:74669"/>
    </reaction>
    <physiologicalReaction direction="left-to-right" evidence="28">
        <dbReference type="Rhea" id="RHEA:40924"/>
    </physiologicalReaction>
</comment>
<dbReference type="GO" id="GO:0004806">
    <property type="term" value="F:triacylglycerol lipase activity"/>
    <property type="evidence" value="ECO:0007669"/>
    <property type="project" value="UniProtKB-EC"/>
</dbReference>
<dbReference type="GO" id="GO:0004623">
    <property type="term" value="F:phospholipase A2 activity"/>
    <property type="evidence" value="ECO:0007669"/>
    <property type="project" value="UniProtKB-EC"/>
</dbReference>
<dbReference type="CDD" id="cd01824">
    <property type="entry name" value="Phospholipase_B_like"/>
    <property type="match status" value="1"/>
</dbReference>
<reference evidence="43" key="1">
    <citation type="submission" date="2022-03" db="EMBL/GenBank/DDBJ databases">
        <authorList>
            <person name="Sayadi A."/>
        </authorList>
    </citation>
    <scope>NUCLEOTIDE SEQUENCE</scope>
</reference>
<keyword evidence="12" id="KW-0325">Glycoprotein</keyword>
<comment type="similarity">
    <text evidence="2">Belongs to the 'GDSL' lipolytic enzyme family. Phospholipase B1 subfamily.</text>
</comment>
<keyword evidence="9" id="KW-1133">Transmembrane helix</keyword>
<dbReference type="AlphaFoldDB" id="A0A9P0KA82"/>
<evidence type="ECO:0000256" key="5">
    <source>
        <dbReference type="ARBA" id="ARBA00022692"/>
    </source>
</evidence>
<evidence type="ECO:0000256" key="4">
    <source>
        <dbReference type="ARBA" id="ARBA00022475"/>
    </source>
</evidence>
<evidence type="ECO:0000256" key="23">
    <source>
        <dbReference type="ARBA" id="ARBA00047438"/>
    </source>
</evidence>
<dbReference type="PANTHER" id="PTHR21325">
    <property type="entry name" value="PHOSPHOLIPASE B, PLB1"/>
    <property type="match status" value="1"/>
</dbReference>
<evidence type="ECO:0000256" key="34">
    <source>
        <dbReference type="ARBA" id="ARBA00048613"/>
    </source>
</evidence>
<evidence type="ECO:0000256" key="35">
    <source>
        <dbReference type="ARBA" id="ARBA00048656"/>
    </source>
</evidence>
<comment type="catalytic activity">
    <reaction evidence="27">
        <text>a 1-O-alkyl-2-acyl-sn-glycero-3-phosphocholine + H2O = a 1-O-alkyl-sn-glycero-3-phosphocholine + a fatty acid + H(+)</text>
        <dbReference type="Rhea" id="RHEA:36231"/>
        <dbReference type="ChEBI" id="CHEBI:15377"/>
        <dbReference type="ChEBI" id="CHEBI:15378"/>
        <dbReference type="ChEBI" id="CHEBI:28868"/>
        <dbReference type="ChEBI" id="CHEBI:30909"/>
        <dbReference type="ChEBI" id="CHEBI:36702"/>
        <dbReference type="EC" id="3.1.1.4"/>
    </reaction>
    <physiologicalReaction direction="left-to-right" evidence="27">
        <dbReference type="Rhea" id="RHEA:36232"/>
    </physiologicalReaction>
</comment>
<protein>
    <recommendedName>
        <fullName evidence="3">Phospholipase B1, membrane-associated</fullName>
    </recommendedName>
    <alternativeName>
        <fullName evidence="16">Lysophospholipase</fullName>
    </alternativeName>
    <alternativeName>
        <fullName evidence="17">Phospholipase A2</fullName>
    </alternativeName>
    <alternativeName>
        <fullName evidence="19">Phospholipase B/lipase</fullName>
    </alternativeName>
    <alternativeName>
        <fullName evidence="18">Triacylglycerol lipase</fullName>
    </alternativeName>
</protein>
<comment type="catalytic activity">
    <reaction evidence="26">
        <text>1-hexadecanoyl-2-(9Z-octadecenoyl)-sn-glycero-3-phospho-(1'-sn-glycerol) + H2O = 1-hexadecanoyl-sn-glycero-3-phospho-(1'-sn-glycerol) + (9Z)-octadecenoate + H(+)</text>
        <dbReference type="Rhea" id="RHEA:40919"/>
        <dbReference type="ChEBI" id="CHEBI:15377"/>
        <dbReference type="ChEBI" id="CHEBI:15378"/>
        <dbReference type="ChEBI" id="CHEBI:30823"/>
        <dbReference type="ChEBI" id="CHEBI:72841"/>
        <dbReference type="ChEBI" id="CHEBI:75158"/>
    </reaction>
    <physiologicalReaction direction="left-to-right" evidence="26">
        <dbReference type="Rhea" id="RHEA:40920"/>
    </physiologicalReaction>
</comment>
<evidence type="ECO:0000256" key="28">
    <source>
        <dbReference type="ARBA" id="ARBA00048058"/>
    </source>
</evidence>
<dbReference type="Pfam" id="PF00657">
    <property type="entry name" value="Lipase_GDSL"/>
    <property type="match status" value="1"/>
</dbReference>
<evidence type="ECO:0000256" key="12">
    <source>
        <dbReference type="ARBA" id="ARBA00023180"/>
    </source>
</evidence>
<evidence type="ECO:0000256" key="9">
    <source>
        <dbReference type="ARBA" id="ARBA00022989"/>
    </source>
</evidence>
<evidence type="ECO:0000256" key="39">
    <source>
        <dbReference type="ARBA" id="ARBA00048939"/>
    </source>
</evidence>
<evidence type="ECO:0000256" key="19">
    <source>
        <dbReference type="ARBA" id="ARBA00033022"/>
    </source>
</evidence>
<evidence type="ECO:0000256" key="25">
    <source>
        <dbReference type="ARBA" id="ARBA00048011"/>
    </source>
</evidence>
<comment type="catalytic activity">
    <reaction evidence="31">
        <text>1-octadecanoyl-2-(9Z,12Z)-octadecadienoyl-sn-glycerol + H2O = 1-octadecanoyl-sn-glycerol + (9Z,12Z)-octadecadienoate + H(+)</text>
        <dbReference type="Rhea" id="RHEA:40927"/>
        <dbReference type="ChEBI" id="CHEBI:15377"/>
        <dbReference type="ChEBI" id="CHEBI:15378"/>
        <dbReference type="ChEBI" id="CHEBI:30245"/>
        <dbReference type="ChEBI" id="CHEBI:75550"/>
        <dbReference type="ChEBI" id="CHEBI:77097"/>
    </reaction>
    <physiologicalReaction direction="left-to-right" evidence="31">
        <dbReference type="Rhea" id="RHEA:40928"/>
    </physiologicalReaction>
</comment>
<comment type="catalytic activity">
    <reaction evidence="15">
        <text>a 1,2-diacyl-sn-glycero-3-phosphocholine + H2O = a 1-acyl-sn-glycero-3-phosphocholine + a fatty acid + H(+)</text>
        <dbReference type="Rhea" id="RHEA:15801"/>
        <dbReference type="ChEBI" id="CHEBI:15377"/>
        <dbReference type="ChEBI" id="CHEBI:15378"/>
        <dbReference type="ChEBI" id="CHEBI:28868"/>
        <dbReference type="ChEBI" id="CHEBI:57643"/>
        <dbReference type="ChEBI" id="CHEBI:58168"/>
        <dbReference type="EC" id="3.1.1.4"/>
    </reaction>
    <physiologicalReaction direction="left-to-right" evidence="15">
        <dbReference type="Rhea" id="RHEA:15802"/>
    </physiologicalReaction>
</comment>
<evidence type="ECO:0000256" key="3">
    <source>
        <dbReference type="ARBA" id="ARBA00015133"/>
    </source>
</evidence>
<comment type="catalytic activity">
    <reaction evidence="25">
        <text>2,3-di-(9Z)-octadecenoyl-sn-glycerol + H2O = 3-(9Z-octadecenoyl)-sn-glycerol + (9Z)-octadecenoate + H(+)</text>
        <dbReference type="Rhea" id="RHEA:42604"/>
        <dbReference type="ChEBI" id="CHEBI:15377"/>
        <dbReference type="ChEBI" id="CHEBI:15378"/>
        <dbReference type="ChEBI" id="CHEBI:30823"/>
        <dbReference type="ChEBI" id="CHEBI:75824"/>
        <dbReference type="ChEBI" id="CHEBI:75938"/>
    </reaction>
    <physiologicalReaction direction="left-to-right" evidence="25">
        <dbReference type="Rhea" id="RHEA:42605"/>
    </physiologicalReaction>
</comment>
<comment type="catalytic activity">
    <reaction evidence="36">
        <text>1-hexadecanoyl-2-(9Z-octadecenoyl)-sn-glycero-3-phosphocholine + H2O = 1-hexadecanoyl-sn-glycero-3-phosphocholine + (9Z)-octadecenoate + H(+)</text>
        <dbReference type="Rhea" id="RHEA:38779"/>
        <dbReference type="ChEBI" id="CHEBI:15377"/>
        <dbReference type="ChEBI" id="CHEBI:15378"/>
        <dbReference type="ChEBI" id="CHEBI:30823"/>
        <dbReference type="ChEBI" id="CHEBI:72998"/>
        <dbReference type="ChEBI" id="CHEBI:73001"/>
    </reaction>
    <physiologicalReaction direction="left-to-right" evidence="36">
        <dbReference type="Rhea" id="RHEA:38780"/>
    </physiologicalReaction>
</comment>